<evidence type="ECO:0000256" key="1">
    <source>
        <dbReference type="SAM" id="Phobius"/>
    </source>
</evidence>
<dbReference type="AlphaFoldDB" id="A0AAU7CEI5"/>
<dbReference type="InterPro" id="IPR025857">
    <property type="entry name" value="MacB_PCD"/>
</dbReference>
<proteinExistence type="predicted"/>
<dbReference type="EMBL" id="CP155447">
    <property type="protein sequence ID" value="XBH03596.1"/>
    <property type="molecule type" value="Genomic_DNA"/>
</dbReference>
<evidence type="ECO:0000259" key="2">
    <source>
        <dbReference type="Pfam" id="PF12704"/>
    </source>
</evidence>
<feature type="transmembrane region" description="Helical" evidence="1">
    <location>
        <begin position="16"/>
        <end position="36"/>
    </location>
</feature>
<dbReference type="Pfam" id="PF12704">
    <property type="entry name" value="MacB_PCD"/>
    <property type="match status" value="1"/>
</dbReference>
<dbReference type="GO" id="GO:0022857">
    <property type="term" value="F:transmembrane transporter activity"/>
    <property type="evidence" value="ECO:0007669"/>
    <property type="project" value="TreeGrafter"/>
</dbReference>
<dbReference type="RefSeq" id="WP_406696335.1">
    <property type="nucleotide sequence ID" value="NZ_CP155447.1"/>
</dbReference>
<feature type="transmembrane region" description="Helical" evidence="1">
    <location>
        <begin position="272"/>
        <end position="296"/>
    </location>
</feature>
<reference evidence="3" key="1">
    <citation type="submission" date="2024-05" db="EMBL/GenBank/DDBJ databases">
        <title>Planctomycetes of the genus Singulisphaera possess chitinolytic capabilities.</title>
        <authorList>
            <person name="Ivanova A."/>
        </authorList>
    </citation>
    <scope>NUCLEOTIDE SEQUENCE</scope>
    <source>
        <strain evidence="3">Ch08T</strain>
    </source>
</reference>
<name>A0AAU7CEI5_9BACT</name>
<organism evidence="3">
    <name type="scientific">Singulisphaera sp. Ch08</name>
    <dbReference type="NCBI Taxonomy" id="3120278"/>
    <lineage>
        <taxon>Bacteria</taxon>
        <taxon>Pseudomonadati</taxon>
        <taxon>Planctomycetota</taxon>
        <taxon>Planctomycetia</taxon>
        <taxon>Isosphaerales</taxon>
        <taxon>Isosphaeraceae</taxon>
        <taxon>Singulisphaera</taxon>
    </lineage>
</organism>
<feature type="domain" description="MacB-like periplasmic core" evidence="2">
    <location>
        <begin position="16"/>
        <end position="257"/>
    </location>
</feature>
<keyword evidence="1" id="KW-0472">Membrane</keyword>
<dbReference type="PANTHER" id="PTHR30572">
    <property type="entry name" value="MEMBRANE COMPONENT OF TRANSPORTER-RELATED"/>
    <property type="match status" value="1"/>
</dbReference>
<dbReference type="InterPro" id="IPR050250">
    <property type="entry name" value="Macrolide_Exporter_MacB"/>
</dbReference>
<sequence>MWKFAWKNLISRPTRTALAVVGLTIPVLAYLGLFSVSRGIRDLMGDTLGKIQGLMVLRENSPSPVFSDLSADLGKKLRSIPGVRIAAAEVWKIAPPIDGKVGLKPSPIALLTRPKEEGVKLISSMYMVEGQDLPDHLRLKAALYAMSILPKNQAEGRFLTLQDLGKPHVVISTKLARDFPNTDGTPKKVGQKLRIGTQDFTIVGLYETGSLVTDMTALMEISVARKLLGVAEGSVSTFDVEPVNIVETDALAMRIEAKFPGVRAQRISQFNLTVGTIMGKLDAFLFLAVSLALVVVDGQGVPR</sequence>
<keyword evidence="1" id="KW-0812">Transmembrane</keyword>
<dbReference type="PANTHER" id="PTHR30572:SF4">
    <property type="entry name" value="ABC TRANSPORTER PERMEASE YTRF"/>
    <property type="match status" value="1"/>
</dbReference>
<accession>A0AAU7CEI5</accession>
<keyword evidence="1" id="KW-1133">Transmembrane helix</keyword>
<protein>
    <submittedName>
        <fullName evidence="3">ABC transporter permease</fullName>
    </submittedName>
</protein>
<gene>
    <name evidence="3" type="ORF">V5E97_35620</name>
</gene>
<evidence type="ECO:0000313" key="3">
    <source>
        <dbReference type="EMBL" id="XBH03596.1"/>
    </source>
</evidence>
<dbReference type="GO" id="GO:0005886">
    <property type="term" value="C:plasma membrane"/>
    <property type="evidence" value="ECO:0007669"/>
    <property type="project" value="TreeGrafter"/>
</dbReference>